<dbReference type="PANTHER" id="PTHR38123:SF1">
    <property type="entry name" value="HYDROPHOBIC SURFACE BINDING PROTEIN"/>
    <property type="match status" value="1"/>
</dbReference>
<name>A0A8H7TA40_9HELO</name>
<sequence>MLAIKYLIVCVPATLALFSRRDFGIIVNDLVSIDNKVKSLTTTIQNWSSANSLGIIGAAPILAASTALESAARAATTHATQSPQLTEEQSNNLGILINTLKTDTLTLLDAMKAKKTDFTNVGALPIVRNSIVSLTAAQDAYSTALINITPSVNKPEGERDKADFDAFFADAAQYYSS</sequence>
<dbReference type="InterPro" id="IPR021054">
    <property type="entry name" value="Cell_wall_mannoprotein_1"/>
</dbReference>
<evidence type="ECO:0000313" key="2">
    <source>
        <dbReference type="EMBL" id="KAG4415071.1"/>
    </source>
</evidence>
<evidence type="ECO:0008006" key="4">
    <source>
        <dbReference type="Google" id="ProtNLM"/>
    </source>
</evidence>
<feature type="signal peptide" evidence="1">
    <location>
        <begin position="1"/>
        <end position="16"/>
    </location>
</feature>
<dbReference type="Proteomes" id="UP000664132">
    <property type="component" value="Unassembled WGS sequence"/>
</dbReference>
<dbReference type="PANTHER" id="PTHR38123">
    <property type="entry name" value="CELL WALL SERINE-THREONINE-RICH GALACTOMANNOPROTEIN MP1 (AFU_ORTHOLOGUE AFUA_4G03240)"/>
    <property type="match status" value="1"/>
</dbReference>
<keyword evidence="1" id="KW-0732">Signal</keyword>
<proteinExistence type="predicted"/>
<evidence type="ECO:0000313" key="3">
    <source>
        <dbReference type="Proteomes" id="UP000664132"/>
    </source>
</evidence>
<dbReference type="EMBL" id="JAFJYH010000237">
    <property type="protein sequence ID" value="KAG4415071.1"/>
    <property type="molecule type" value="Genomic_DNA"/>
</dbReference>
<gene>
    <name evidence="2" type="ORF">IFR04_011796</name>
</gene>
<organism evidence="2 3">
    <name type="scientific">Cadophora malorum</name>
    <dbReference type="NCBI Taxonomy" id="108018"/>
    <lineage>
        <taxon>Eukaryota</taxon>
        <taxon>Fungi</taxon>
        <taxon>Dikarya</taxon>
        <taxon>Ascomycota</taxon>
        <taxon>Pezizomycotina</taxon>
        <taxon>Leotiomycetes</taxon>
        <taxon>Helotiales</taxon>
        <taxon>Ploettnerulaceae</taxon>
        <taxon>Cadophora</taxon>
    </lineage>
</organism>
<keyword evidence="3" id="KW-1185">Reference proteome</keyword>
<dbReference type="AlphaFoldDB" id="A0A8H7TA40"/>
<accession>A0A8H7TA40</accession>
<dbReference type="Gene3D" id="1.20.1280.140">
    <property type="match status" value="1"/>
</dbReference>
<evidence type="ECO:0000256" key="1">
    <source>
        <dbReference type="SAM" id="SignalP"/>
    </source>
</evidence>
<dbReference type="OrthoDB" id="3485059at2759"/>
<comment type="caution">
    <text evidence="2">The sequence shown here is derived from an EMBL/GenBank/DDBJ whole genome shotgun (WGS) entry which is preliminary data.</text>
</comment>
<protein>
    <recommendedName>
        <fullName evidence="4">Hydrophobic surface binding protein A-domain-containing protein</fullName>
    </recommendedName>
</protein>
<feature type="chain" id="PRO_5034695412" description="Hydrophobic surface binding protein A-domain-containing protein" evidence="1">
    <location>
        <begin position="17"/>
        <end position="177"/>
    </location>
</feature>
<dbReference type="Pfam" id="PF12296">
    <property type="entry name" value="HsbA"/>
    <property type="match status" value="1"/>
</dbReference>
<dbReference type="GO" id="GO:0005576">
    <property type="term" value="C:extracellular region"/>
    <property type="evidence" value="ECO:0007669"/>
    <property type="project" value="TreeGrafter"/>
</dbReference>
<reference evidence="2" key="1">
    <citation type="submission" date="2021-02" db="EMBL/GenBank/DDBJ databases">
        <title>Genome sequence Cadophora malorum strain M34.</title>
        <authorList>
            <person name="Stefanovic E."/>
            <person name="Vu D."/>
            <person name="Scully C."/>
            <person name="Dijksterhuis J."/>
            <person name="Roader J."/>
            <person name="Houbraken J."/>
        </authorList>
    </citation>
    <scope>NUCLEOTIDE SEQUENCE</scope>
    <source>
        <strain evidence="2">M34</strain>
    </source>
</reference>